<feature type="compositionally biased region" description="Basic and acidic residues" evidence="4">
    <location>
        <begin position="437"/>
        <end position="446"/>
    </location>
</feature>
<dbReference type="GO" id="GO:0061630">
    <property type="term" value="F:ubiquitin protein ligase activity"/>
    <property type="evidence" value="ECO:0007669"/>
    <property type="project" value="UniProtKB-EC"/>
</dbReference>
<feature type="region of interest" description="Disordered" evidence="4">
    <location>
        <begin position="628"/>
        <end position="647"/>
    </location>
</feature>
<feature type="compositionally biased region" description="Low complexity" evidence="4">
    <location>
        <begin position="27"/>
        <end position="39"/>
    </location>
</feature>
<accession>A0A834BC15</accession>
<feature type="region of interest" description="Disordered" evidence="4">
    <location>
        <begin position="331"/>
        <end position="363"/>
    </location>
</feature>
<protein>
    <recommendedName>
        <fullName evidence="2">RING-type E3 ubiquitin transferase</fullName>
        <ecNumber evidence="2">2.3.2.27</ecNumber>
    </recommendedName>
</protein>
<reference evidence="6 7" key="1">
    <citation type="journal article" date="2020" name="Nature">
        <title>Six reference-quality genomes reveal evolution of bat adaptations.</title>
        <authorList>
            <person name="Jebb D."/>
            <person name="Huang Z."/>
            <person name="Pippel M."/>
            <person name="Hughes G.M."/>
            <person name="Lavrichenko K."/>
            <person name="Devanna P."/>
            <person name="Winkler S."/>
            <person name="Jermiin L.S."/>
            <person name="Skirmuntt E.C."/>
            <person name="Katzourakis A."/>
            <person name="Burkitt-Gray L."/>
            <person name="Ray D.A."/>
            <person name="Sullivan K.A.M."/>
            <person name="Roscito J.G."/>
            <person name="Kirilenko B.M."/>
            <person name="Davalos L.M."/>
            <person name="Corthals A.P."/>
            <person name="Power M.L."/>
            <person name="Jones G."/>
            <person name="Ransome R.D."/>
            <person name="Dechmann D.K.N."/>
            <person name="Locatelli A.G."/>
            <person name="Puechmaille S.J."/>
            <person name="Fedrigo O."/>
            <person name="Jarvis E.D."/>
            <person name="Hiller M."/>
            <person name="Vernes S.C."/>
            <person name="Myers E.W."/>
            <person name="Teeling E.C."/>
        </authorList>
    </citation>
    <scope>NUCLEOTIDE SEQUENCE [LARGE SCALE GENOMIC DNA]</scope>
    <source>
        <strain evidence="6">Bat1K_MPI-CBG_1</strain>
    </source>
</reference>
<feature type="compositionally biased region" description="Polar residues" evidence="4">
    <location>
        <begin position="294"/>
        <end position="306"/>
    </location>
</feature>
<evidence type="ECO:0000256" key="2">
    <source>
        <dbReference type="ARBA" id="ARBA00012483"/>
    </source>
</evidence>
<dbReference type="GO" id="GO:0006513">
    <property type="term" value="P:protein monoubiquitination"/>
    <property type="evidence" value="ECO:0007669"/>
    <property type="project" value="TreeGrafter"/>
</dbReference>
<evidence type="ECO:0000256" key="1">
    <source>
        <dbReference type="ARBA" id="ARBA00000900"/>
    </source>
</evidence>
<feature type="compositionally biased region" description="Basic residues" evidence="4">
    <location>
        <begin position="489"/>
        <end position="502"/>
    </location>
</feature>
<dbReference type="InterPro" id="IPR058745">
    <property type="entry name" value="PWI_Topors"/>
</dbReference>
<evidence type="ECO:0000256" key="4">
    <source>
        <dbReference type="SAM" id="MobiDB-lite"/>
    </source>
</evidence>
<feature type="region of interest" description="Disordered" evidence="4">
    <location>
        <begin position="18"/>
        <end position="50"/>
    </location>
</feature>
<comment type="catalytic activity">
    <reaction evidence="1">
        <text>S-ubiquitinyl-[E2 ubiquitin-conjugating enzyme]-L-cysteine + [acceptor protein]-L-lysine = [E2 ubiquitin-conjugating enzyme]-L-cysteine + N(6)-ubiquitinyl-[acceptor protein]-L-lysine.</text>
        <dbReference type="EC" id="2.3.2.27"/>
    </reaction>
</comment>
<proteinExistence type="predicted"/>
<keyword evidence="3" id="KW-0808">Transferase</keyword>
<feature type="compositionally biased region" description="Polar residues" evidence="4">
    <location>
        <begin position="637"/>
        <end position="647"/>
    </location>
</feature>
<evidence type="ECO:0000313" key="6">
    <source>
        <dbReference type="EMBL" id="KAF6125176.1"/>
    </source>
</evidence>
<feature type="compositionally biased region" description="Basic and acidic residues" evidence="4">
    <location>
        <begin position="338"/>
        <end position="350"/>
    </location>
</feature>
<feature type="region of interest" description="Disordered" evidence="4">
    <location>
        <begin position="489"/>
        <end position="528"/>
    </location>
</feature>
<dbReference type="EMBL" id="JABVXQ010000002">
    <property type="protein sequence ID" value="KAF6125176.1"/>
    <property type="molecule type" value="Genomic_DNA"/>
</dbReference>
<comment type="caution">
    <text evidence="6">The sequence shown here is derived from an EMBL/GenBank/DDBJ whole genome shotgun (WGS) entry which is preliminary data.</text>
</comment>
<feature type="domain" description="Topors PWI-like" evidence="5">
    <location>
        <begin position="169"/>
        <end position="241"/>
    </location>
</feature>
<dbReference type="PANTHER" id="PTHR46077:SF3">
    <property type="entry name" value="TOPOISOMERASE I BINDING, ARGININE_SERINE-RICH LIKE"/>
    <property type="match status" value="1"/>
</dbReference>
<feature type="region of interest" description="Disordered" evidence="4">
    <location>
        <begin position="286"/>
        <end position="314"/>
    </location>
</feature>
<feature type="compositionally biased region" description="Basic residues" evidence="4">
    <location>
        <begin position="516"/>
        <end position="528"/>
    </location>
</feature>
<dbReference type="GO" id="GO:0000209">
    <property type="term" value="P:protein polyubiquitination"/>
    <property type="evidence" value="ECO:0007669"/>
    <property type="project" value="TreeGrafter"/>
</dbReference>
<evidence type="ECO:0000259" key="5">
    <source>
        <dbReference type="Pfam" id="PF26084"/>
    </source>
</evidence>
<dbReference type="Pfam" id="PF26084">
    <property type="entry name" value="PWI_Topors"/>
    <property type="match status" value="1"/>
</dbReference>
<name>A0A834BC15_9CHIR</name>
<organism evidence="6 7">
    <name type="scientific">Phyllostomus discolor</name>
    <name type="common">pale spear-nosed bat</name>
    <dbReference type="NCBI Taxonomy" id="89673"/>
    <lineage>
        <taxon>Eukaryota</taxon>
        <taxon>Metazoa</taxon>
        <taxon>Chordata</taxon>
        <taxon>Craniata</taxon>
        <taxon>Vertebrata</taxon>
        <taxon>Euteleostomi</taxon>
        <taxon>Mammalia</taxon>
        <taxon>Eutheria</taxon>
        <taxon>Laurasiatheria</taxon>
        <taxon>Chiroptera</taxon>
        <taxon>Yangochiroptera</taxon>
        <taxon>Phyllostomidae</taxon>
        <taxon>Phyllostominae</taxon>
        <taxon>Phyllostomus</taxon>
    </lineage>
</organism>
<sequence length="672" mass="76003">MASDFSPDCECSACLGRTHAESDGGPRSSQSDTDSSCSGSRRKSKPSSSMLCCPAHHGFPKPGTDNKKDSVCLSSDEGSYVGSSQDRLFSLSPGGMARKIRPLRELTVEELVREFGDNWKSQPDSMSVGHFRDQVVRAFRRALYYSGMWVTHVRGYRFVKPFLANYFKRNPGRLHRLVPWLKRELTAVYGDYGYTVKNILNNILHHMTEYDLDSESFIYLLEPYLHQYTYHFLHEFISFVHSPYNMETYDQRAIYQCPVSPWVKKKSMAFAPVLPLPKDQALLDSQHHTKESKNTPGQWNNEQRPLSSLKRFPNGNSSLKGSEIPLVHHKTASKIHAQSKDKPESGDHKGTTSTDPMLRNWAIPRERGSGLQICKQNVHERKTEVIKLLPGHVQDVGGGETAACTFSSPAVFHQEKQWKNSLREGKLLSPGQHMNVQKKEAEKNRCSDFSPKTSQRQLPRERSLLSCKSRKRDPSWSCILENVLSSERHGRKLSSSRKKRMACRQSSQLAEVGSHSSRRLQRQSRSSTRRSKSWCVEFTKGSVGRKSSNLSLRGNHRSECFTENIHCEPSKENKVRGYQSNHGRATVQYMQLPSTGGKKPKCPSKREGASQAKAIITVPHVHRLKNTDPQVKKRGSKTPQQLGTKTTTARVQINKPLRNSVTKRGMGTLLGK</sequence>
<feature type="region of interest" description="Disordered" evidence="4">
    <location>
        <begin position="428"/>
        <end position="466"/>
    </location>
</feature>
<dbReference type="Proteomes" id="UP000664940">
    <property type="component" value="Unassembled WGS sequence"/>
</dbReference>
<dbReference type="AlphaFoldDB" id="A0A834BC15"/>
<gene>
    <name evidence="6" type="ORF">HJG60_009701</name>
</gene>
<evidence type="ECO:0000256" key="3">
    <source>
        <dbReference type="ARBA" id="ARBA00022679"/>
    </source>
</evidence>
<evidence type="ECO:0000313" key="7">
    <source>
        <dbReference type="Proteomes" id="UP000664940"/>
    </source>
</evidence>
<dbReference type="EC" id="2.3.2.27" evidence="2"/>
<dbReference type="PANTHER" id="PTHR46077">
    <property type="entry name" value="E3 UBIQUITIN-PROTEIN LIGASE TOPORS"/>
    <property type="match status" value="1"/>
</dbReference>